<dbReference type="Pfam" id="PF03537">
    <property type="entry name" value="Glyco_hydro_114"/>
    <property type="match status" value="1"/>
</dbReference>
<dbReference type="RefSeq" id="WP_014450393.1">
    <property type="nucleotide sequence ID" value="NC_017094.1"/>
</dbReference>
<dbReference type="HOGENOM" id="CLU_067038_1_0_0"/>
<dbReference type="Proteomes" id="UP000007382">
    <property type="component" value="Chromosome"/>
</dbReference>
<gene>
    <name evidence="2" type="ordered locus">LFE_2238</name>
</gene>
<dbReference type="PATRIC" id="fig|1162668.3.peg.2655"/>
<reference evidence="2 3" key="1">
    <citation type="journal article" date="2012" name="J. Bacteriol.">
        <title>Complete Genome Sequence of Leptospirillum ferrooxidans Strain C2-3, Isolated from a Fresh Volcanic Ash Deposit on the Island of Miyake, Japan.</title>
        <authorList>
            <person name="Fujimura R."/>
            <person name="Sato Y."/>
            <person name="Nishizawa T."/>
            <person name="Oshima K."/>
            <person name="Kim S.-W."/>
            <person name="Hattori M."/>
            <person name="Kamijo T."/>
            <person name="Ohta H."/>
        </authorList>
    </citation>
    <scope>NUCLEOTIDE SEQUENCE [LARGE SCALE GENOMIC DNA]</scope>
    <source>
        <strain evidence="2 3">C2-3</strain>
    </source>
</reference>
<evidence type="ECO:0000313" key="2">
    <source>
        <dbReference type="EMBL" id="BAM07910.1"/>
    </source>
</evidence>
<evidence type="ECO:0000259" key="1">
    <source>
        <dbReference type="Pfam" id="PF03537"/>
    </source>
</evidence>
<reference evidence="3" key="2">
    <citation type="submission" date="2012-03" db="EMBL/GenBank/DDBJ databases">
        <title>The complete genome sequence of the pioneer microbe on fresh volcanic deposit, Leptospirillum ferrooxidans strain C2-3.</title>
        <authorList>
            <person name="Fujimura R."/>
            <person name="Sato Y."/>
            <person name="Nishizawa T."/>
            <person name="Nanba K."/>
            <person name="Oshima K."/>
            <person name="Hattori M."/>
            <person name="Kamijo T."/>
            <person name="Ohta H."/>
        </authorList>
    </citation>
    <scope>NUCLEOTIDE SEQUENCE [LARGE SCALE GENOMIC DNA]</scope>
    <source>
        <strain evidence="3">C2-3</strain>
    </source>
</reference>
<name>I0IRL1_LEPFC</name>
<sequence>MKYLGSQGQFSGTGLLVGWFAFVLFFSGAIPSFAFSGEILKPGQNYGIKLWAPMPSPKELSQFSLVILPYEENPPRLEHTLLFGYFSVGEVVGDGEEATFAKKHNLVVGTNPDWKTGIVDVRNPLWQKFILYKAIPEYQKKGFSGIFLDTIDSPIILEKHHPKKYKGMKIALITLLRKIHKYYPLYPVIVNRGLGILPQIAPDVSGELYEDFCRQYSFRKKRYVYVKKWVRQRDNQFAVRALKINPHLVVMTLDYGSLSNLKAARTCFKKSRIRGYHPYFSTHHTNNLNTLNLNE</sequence>
<dbReference type="KEGG" id="lfc:LFE_2238"/>
<dbReference type="InterPro" id="IPR017853">
    <property type="entry name" value="GH"/>
</dbReference>
<dbReference type="AlphaFoldDB" id="I0IRL1"/>
<evidence type="ECO:0000313" key="3">
    <source>
        <dbReference type="Proteomes" id="UP000007382"/>
    </source>
</evidence>
<dbReference type="Gene3D" id="3.20.20.70">
    <property type="entry name" value="Aldolase class I"/>
    <property type="match status" value="1"/>
</dbReference>
<dbReference type="EMBL" id="AP012342">
    <property type="protein sequence ID" value="BAM07910.1"/>
    <property type="molecule type" value="Genomic_DNA"/>
</dbReference>
<accession>I0IRL1</accession>
<organism evidence="2 3">
    <name type="scientific">Leptospirillum ferrooxidans (strain C2-3)</name>
    <dbReference type="NCBI Taxonomy" id="1162668"/>
    <lineage>
        <taxon>Bacteria</taxon>
        <taxon>Pseudomonadati</taxon>
        <taxon>Nitrospirota</taxon>
        <taxon>Nitrospiria</taxon>
        <taxon>Nitrospirales</taxon>
        <taxon>Nitrospiraceae</taxon>
        <taxon>Leptospirillum</taxon>
    </lineage>
</organism>
<feature type="domain" description="Glycoside-hydrolase family GH114 TIM-barrel" evidence="1">
    <location>
        <begin position="82"/>
        <end position="282"/>
    </location>
</feature>
<dbReference type="InterPro" id="IPR013785">
    <property type="entry name" value="Aldolase_TIM"/>
</dbReference>
<dbReference type="PANTHER" id="PTHR35882">
    <property type="entry name" value="PELA"/>
    <property type="match status" value="1"/>
</dbReference>
<protein>
    <recommendedName>
        <fullName evidence="1">Glycoside-hydrolase family GH114 TIM-barrel domain-containing protein</fullName>
    </recommendedName>
</protein>
<dbReference type="eggNOG" id="COG3868">
    <property type="taxonomic scope" value="Bacteria"/>
</dbReference>
<dbReference type="InterPro" id="IPR004352">
    <property type="entry name" value="GH114_TIM-barrel"/>
</dbReference>
<proteinExistence type="predicted"/>
<keyword evidence="3" id="KW-1185">Reference proteome</keyword>
<dbReference type="STRING" id="1162668.LFE_2238"/>
<dbReference type="PANTHER" id="PTHR35882:SF2">
    <property type="entry name" value="PELA"/>
    <property type="match status" value="1"/>
</dbReference>
<dbReference type="OrthoDB" id="10730at2"/>
<dbReference type="SUPFAM" id="SSF51445">
    <property type="entry name" value="(Trans)glycosidases"/>
    <property type="match status" value="1"/>
</dbReference>